<dbReference type="SUPFAM" id="SSF53850">
    <property type="entry name" value="Periplasmic binding protein-like II"/>
    <property type="match status" value="1"/>
</dbReference>
<dbReference type="InterPro" id="IPR039424">
    <property type="entry name" value="SBP_5"/>
</dbReference>
<accession>A0A3E0H7Q4</accession>
<protein>
    <submittedName>
        <fullName evidence="3">Peptide/nickel transport system substrate-binding protein</fullName>
    </submittedName>
</protein>
<dbReference type="AlphaFoldDB" id="A0A3E0H7Q4"/>
<feature type="domain" description="Solute-binding protein family 5" evidence="2">
    <location>
        <begin position="103"/>
        <end position="470"/>
    </location>
</feature>
<dbReference type="PANTHER" id="PTHR30290:SF65">
    <property type="entry name" value="MONOACYL PHOSPHATIDYLINOSITOL TETRAMANNOSIDE-BINDING PROTEIN LPQW-RELATED"/>
    <property type="match status" value="1"/>
</dbReference>
<dbReference type="GO" id="GO:0015833">
    <property type="term" value="P:peptide transport"/>
    <property type="evidence" value="ECO:0007669"/>
    <property type="project" value="TreeGrafter"/>
</dbReference>
<name>A0A3E0H7Q4_9PSEU</name>
<dbReference type="Gene3D" id="3.40.190.10">
    <property type="entry name" value="Periplasmic binding protein-like II"/>
    <property type="match status" value="1"/>
</dbReference>
<reference evidence="3 4" key="1">
    <citation type="submission" date="2018-08" db="EMBL/GenBank/DDBJ databases">
        <title>Genomic Encyclopedia of Archaeal and Bacterial Type Strains, Phase II (KMG-II): from individual species to whole genera.</title>
        <authorList>
            <person name="Goeker M."/>
        </authorList>
    </citation>
    <scope>NUCLEOTIDE SEQUENCE [LARGE SCALE GENOMIC DNA]</scope>
    <source>
        <strain evidence="3 4">DSM 45791</strain>
    </source>
</reference>
<dbReference type="Proteomes" id="UP000256269">
    <property type="component" value="Unassembled WGS sequence"/>
</dbReference>
<dbReference type="RefSeq" id="WP_170217913.1">
    <property type="nucleotide sequence ID" value="NZ_CP144375.1"/>
</dbReference>
<dbReference type="InterPro" id="IPR000914">
    <property type="entry name" value="SBP_5_dom"/>
</dbReference>
<gene>
    <name evidence="3" type="ORF">BCF44_113326</name>
</gene>
<organism evidence="3 4">
    <name type="scientific">Kutzneria buriramensis</name>
    <dbReference type="NCBI Taxonomy" id="1045776"/>
    <lineage>
        <taxon>Bacteria</taxon>
        <taxon>Bacillati</taxon>
        <taxon>Actinomycetota</taxon>
        <taxon>Actinomycetes</taxon>
        <taxon>Pseudonocardiales</taxon>
        <taxon>Pseudonocardiaceae</taxon>
        <taxon>Kutzneria</taxon>
    </lineage>
</organism>
<sequence length="557" mass="59995">MPGVLAAVVLLATACGGGPDQGTTIKSTESVTGHNDINPRPAADIKPGGVLQWPIDALPANWNPDQLDGGFANGDWMITNALLPWLFTARADNSLALNKDYLTSAQLVSTNPQVVEYKINPRARWSTGRAISWEDFRAAWQACDGRNTAFQCASTTGLENIAGVERGGDDQDVKVTFARPFGEWQSLFSPLTPKELNADPDTFNKAWADTQPITAAAFKIGRIDATGKTVTLVADRSWWGSQAHLDQIVFKVVARAAVPDALASGAIDFYRIGSTVDLYKRAQTTKGVTIRQATEAQYNLVDFNGAPGTPLRDRATRVAVEQAIDTRAVARGLIGQMVPDPQPVGNHFFAQGDRNYRDNSGPVKYDPDAARKKLDELGYKQSGEFRVKDGKEFDLNFVLPAGIPLSTSIGALVQSQLKAAGINAKINAVPPADFFPNYVNRGAYDVISYSYQGQPQPLAASRSAFYYTPGNLQQNHSAVGSDELNRLLDAAGAETDDAKRIGLVQQADAEIFAEGGLLPLYQVPGTYAVRGTLVNFGAFGFAQFPIDYAAIGFAKLT</sequence>
<dbReference type="GO" id="GO:1904680">
    <property type="term" value="F:peptide transmembrane transporter activity"/>
    <property type="evidence" value="ECO:0007669"/>
    <property type="project" value="TreeGrafter"/>
</dbReference>
<dbReference type="Gene3D" id="3.10.105.10">
    <property type="entry name" value="Dipeptide-binding Protein, Domain 3"/>
    <property type="match status" value="1"/>
</dbReference>
<dbReference type="Pfam" id="PF00496">
    <property type="entry name" value="SBP_bac_5"/>
    <property type="match status" value="1"/>
</dbReference>
<dbReference type="EMBL" id="QUNO01000013">
    <property type="protein sequence ID" value="REH39471.1"/>
    <property type="molecule type" value="Genomic_DNA"/>
</dbReference>
<evidence type="ECO:0000313" key="3">
    <source>
        <dbReference type="EMBL" id="REH39471.1"/>
    </source>
</evidence>
<feature type="compositionally biased region" description="Polar residues" evidence="1">
    <location>
        <begin position="21"/>
        <end position="35"/>
    </location>
</feature>
<comment type="caution">
    <text evidence="3">The sequence shown here is derived from an EMBL/GenBank/DDBJ whole genome shotgun (WGS) entry which is preliminary data.</text>
</comment>
<feature type="region of interest" description="Disordered" evidence="1">
    <location>
        <begin position="21"/>
        <end position="43"/>
    </location>
</feature>
<dbReference type="PANTHER" id="PTHR30290">
    <property type="entry name" value="PERIPLASMIC BINDING COMPONENT OF ABC TRANSPORTER"/>
    <property type="match status" value="1"/>
</dbReference>
<evidence type="ECO:0000259" key="2">
    <source>
        <dbReference type="Pfam" id="PF00496"/>
    </source>
</evidence>
<dbReference type="Gene3D" id="3.90.76.10">
    <property type="entry name" value="Dipeptide-binding Protein, Domain 1"/>
    <property type="match status" value="1"/>
</dbReference>
<keyword evidence="4" id="KW-1185">Reference proteome</keyword>
<evidence type="ECO:0000313" key="4">
    <source>
        <dbReference type="Proteomes" id="UP000256269"/>
    </source>
</evidence>
<evidence type="ECO:0000256" key="1">
    <source>
        <dbReference type="SAM" id="MobiDB-lite"/>
    </source>
</evidence>
<dbReference type="CDD" id="cd08501">
    <property type="entry name" value="PBP2_Lpqw"/>
    <property type="match status" value="1"/>
</dbReference>
<proteinExistence type="predicted"/>